<dbReference type="Proteomes" id="UP000182444">
    <property type="component" value="Chromosome 1D"/>
</dbReference>
<sequence>MDRLMKAKARHTSTCAGSEKPNQRLSTSTHSSLNSQFSYNSYPESTYSAQSGGVSPTSQKPMVVLGDSLIVEKKLDSATATSTTTPSSHNTDSVADIYDSYADNKRLSMGSFSSSGSDLSDLSNDFLLQAIKDSTTGATGAIKMDFHQSHQGHRQTADQSEKFQGLGYQTEIVYTHVSESQMHQLQPTVTQESTGSEKMKADISSRLRTLKGRFIK</sequence>
<dbReference type="VEuPathDB" id="FungiDB:YALI1_D21986g"/>
<dbReference type="EMBL" id="CP017556">
    <property type="protein sequence ID" value="AOW04217.1"/>
    <property type="molecule type" value="Genomic_DNA"/>
</dbReference>
<dbReference type="RefSeq" id="XP_502956.3">
    <property type="nucleotide sequence ID" value="XM_502956.3"/>
</dbReference>
<protein>
    <submittedName>
        <fullName evidence="2">Uncharacterized protein</fullName>
    </submittedName>
</protein>
<dbReference type="GeneID" id="2911315"/>
<feature type="region of interest" description="Disordered" evidence="1">
    <location>
        <begin position="1"/>
        <end position="36"/>
    </location>
</feature>
<evidence type="ECO:0000313" key="3">
    <source>
        <dbReference type="Proteomes" id="UP000182444"/>
    </source>
</evidence>
<dbReference type="VEuPathDB" id="FungiDB:YALI0_D17798g"/>
<name>A0A1D8NF10_YARLL</name>
<feature type="compositionally biased region" description="Basic residues" evidence="1">
    <location>
        <begin position="1"/>
        <end position="11"/>
    </location>
</feature>
<organism evidence="2 3">
    <name type="scientific">Yarrowia lipolytica</name>
    <name type="common">Candida lipolytica</name>
    <dbReference type="NCBI Taxonomy" id="4952"/>
    <lineage>
        <taxon>Eukaryota</taxon>
        <taxon>Fungi</taxon>
        <taxon>Dikarya</taxon>
        <taxon>Ascomycota</taxon>
        <taxon>Saccharomycotina</taxon>
        <taxon>Dipodascomycetes</taxon>
        <taxon>Dipodascales</taxon>
        <taxon>Dipodascales incertae sedis</taxon>
        <taxon>Yarrowia</taxon>
    </lineage>
</organism>
<evidence type="ECO:0000256" key="1">
    <source>
        <dbReference type="SAM" id="MobiDB-lite"/>
    </source>
</evidence>
<gene>
    <name evidence="2" type="ORF">YALI1_D21986g</name>
</gene>
<feature type="compositionally biased region" description="Polar residues" evidence="1">
    <location>
        <begin position="23"/>
        <end position="36"/>
    </location>
</feature>
<evidence type="ECO:0000313" key="2">
    <source>
        <dbReference type="EMBL" id="AOW04217.1"/>
    </source>
</evidence>
<accession>A0A1D8NF10</accession>
<proteinExistence type="predicted"/>
<dbReference type="AlphaFoldDB" id="A0A1D8NF10"/>
<dbReference type="KEGG" id="yli:2911315"/>
<reference evidence="2 3" key="1">
    <citation type="journal article" date="2016" name="PLoS ONE">
        <title>Sequence Assembly of Yarrowia lipolytica Strain W29/CLIB89 Shows Transposable Element Diversity.</title>
        <authorList>
            <person name="Magnan C."/>
            <person name="Yu J."/>
            <person name="Chang I."/>
            <person name="Jahn E."/>
            <person name="Kanomata Y."/>
            <person name="Wu J."/>
            <person name="Zeller M."/>
            <person name="Oakes M."/>
            <person name="Baldi P."/>
            <person name="Sandmeyer S."/>
        </authorList>
    </citation>
    <scope>NUCLEOTIDE SEQUENCE [LARGE SCALE GENOMIC DNA]</scope>
    <source>
        <strain evidence="3">CLIB89(W29)</strain>
    </source>
</reference>